<comment type="similarity">
    <text evidence="2">Belongs to the RmuC family.</text>
</comment>
<dbReference type="InterPro" id="IPR003798">
    <property type="entry name" value="DNA_recombination_RmuC"/>
</dbReference>
<dbReference type="AlphaFoldDB" id="A0AAW8B692"/>
<feature type="coiled-coil region" evidence="5">
    <location>
        <begin position="30"/>
        <end position="110"/>
    </location>
</feature>
<feature type="region of interest" description="Disordered" evidence="6">
    <location>
        <begin position="417"/>
        <end position="445"/>
    </location>
</feature>
<dbReference type="PANTHER" id="PTHR30563:SF0">
    <property type="entry name" value="DNA RECOMBINATION PROTEIN RMUC"/>
    <property type="match status" value="1"/>
</dbReference>
<keyword evidence="3 5" id="KW-0175">Coiled coil</keyword>
<feature type="transmembrane region" description="Helical" evidence="7">
    <location>
        <begin position="7"/>
        <end position="26"/>
    </location>
</feature>
<feature type="compositionally biased region" description="Polar residues" evidence="6">
    <location>
        <begin position="434"/>
        <end position="445"/>
    </location>
</feature>
<keyword evidence="7" id="KW-0812">Transmembrane</keyword>
<name>A0AAW8B692_9GAMM</name>
<proteinExistence type="inferred from homology"/>
<keyword evidence="7" id="KW-0472">Membrane</keyword>
<gene>
    <name evidence="8" type="primary">rmuC</name>
    <name evidence="8" type="ORF">Q8A57_09335</name>
</gene>
<dbReference type="Proteomes" id="UP001178354">
    <property type="component" value="Unassembled WGS sequence"/>
</dbReference>
<dbReference type="Pfam" id="PF02646">
    <property type="entry name" value="RmuC"/>
    <property type="match status" value="1"/>
</dbReference>
<evidence type="ECO:0000256" key="7">
    <source>
        <dbReference type="SAM" id="Phobius"/>
    </source>
</evidence>
<dbReference type="EMBL" id="JAUUUU010000005">
    <property type="protein sequence ID" value="MDP1521169.1"/>
    <property type="molecule type" value="Genomic_DNA"/>
</dbReference>
<reference evidence="8" key="2">
    <citation type="submission" date="2023-08" db="EMBL/GenBank/DDBJ databases">
        <authorList>
            <person name="Luo J."/>
        </authorList>
    </citation>
    <scope>NUCLEOTIDE SEQUENCE</scope>
    <source>
        <strain evidence="8">DSM 25064</strain>
    </source>
</reference>
<dbReference type="PANTHER" id="PTHR30563">
    <property type="entry name" value="DNA RECOMBINATION PROTEIN RMUC"/>
    <property type="match status" value="1"/>
</dbReference>
<sequence length="445" mass="51145">MQVSVDNLVFLLAGLVIGGLLAYLFIRSLLSRAEGLASGMQSELDNLRNDKVQREAELSRLSHEKVSLETRLEADRVRHEEQLQLLRQARESLTQEFENLANRIFDAKQEKFSEQSKQALNTSIDPLRKEIHDFRKKVEDAYDKENAERNKLVGQIVELQKQAQRVGEDAVMLANALKGDSKFQGNWGEVVLERILEQSGLTRGREYDTQVALKDDEGNRRNPDVIVHLPDQRDIVIDAKVSLTDYERYCRAEEPDEKQRFLKQHINSIRAHITGLSRKSYEQLEGVNSLDFVLIFVPVEAAFMLALEQDHSLFRDAYDKGIILVSPSTLLATLRTIHNIWRYEDQNRNAQKIAAEAGKLYDQLVLVVESLDDVGKHLNKSQEAWQMTRKRLVDGRGNLVKKFEDIRKLGARTSRQLPDKLVEEADDQEELPQINHQTNKQEQVD</sequence>
<evidence type="ECO:0000256" key="4">
    <source>
        <dbReference type="ARBA" id="ARBA00023172"/>
    </source>
</evidence>
<evidence type="ECO:0000313" key="9">
    <source>
        <dbReference type="Proteomes" id="UP001178354"/>
    </source>
</evidence>
<evidence type="ECO:0000256" key="1">
    <source>
        <dbReference type="ARBA" id="ARBA00003416"/>
    </source>
</evidence>
<keyword evidence="9" id="KW-1185">Reference proteome</keyword>
<comment type="caution">
    <text evidence="8">The sequence shown here is derived from an EMBL/GenBank/DDBJ whole genome shotgun (WGS) entry which is preliminary data.</text>
</comment>
<accession>A0AAW8B692</accession>
<evidence type="ECO:0000256" key="5">
    <source>
        <dbReference type="SAM" id="Coils"/>
    </source>
</evidence>
<dbReference type="RefSeq" id="WP_305170833.1">
    <property type="nucleotide sequence ID" value="NZ_JAUUUU010000005.1"/>
</dbReference>
<evidence type="ECO:0000313" key="8">
    <source>
        <dbReference type="EMBL" id="MDP1521169.1"/>
    </source>
</evidence>
<evidence type="ECO:0000256" key="2">
    <source>
        <dbReference type="ARBA" id="ARBA00009840"/>
    </source>
</evidence>
<protein>
    <submittedName>
        <fullName evidence="8">DNA recombination protein RmuC</fullName>
    </submittedName>
</protein>
<keyword evidence="7" id="KW-1133">Transmembrane helix</keyword>
<keyword evidence="4" id="KW-0233">DNA recombination</keyword>
<reference evidence="8" key="1">
    <citation type="journal article" date="2010" name="Int. J. Syst. Evol. Microbiol.">
        <title>Porticoccus litoralis gen. nov., sp. nov., a gammaproteobacterium isolated from the Yellow Sea.</title>
        <authorList>
            <person name="Oh H.M."/>
            <person name="Kim H."/>
            <person name="Kim K.M."/>
            <person name="Min G.S."/>
            <person name="Cho J.C."/>
        </authorList>
    </citation>
    <scope>NUCLEOTIDE SEQUENCE</scope>
    <source>
        <strain evidence="8">DSM 25064</strain>
    </source>
</reference>
<evidence type="ECO:0000256" key="3">
    <source>
        <dbReference type="ARBA" id="ARBA00023054"/>
    </source>
</evidence>
<dbReference type="GO" id="GO:0006310">
    <property type="term" value="P:DNA recombination"/>
    <property type="evidence" value="ECO:0007669"/>
    <property type="project" value="UniProtKB-KW"/>
</dbReference>
<evidence type="ECO:0000256" key="6">
    <source>
        <dbReference type="SAM" id="MobiDB-lite"/>
    </source>
</evidence>
<organism evidence="8 9">
    <name type="scientific">Porticoccus litoralis</name>
    <dbReference type="NCBI Taxonomy" id="434086"/>
    <lineage>
        <taxon>Bacteria</taxon>
        <taxon>Pseudomonadati</taxon>
        <taxon>Pseudomonadota</taxon>
        <taxon>Gammaproteobacteria</taxon>
        <taxon>Cellvibrionales</taxon>
        <taxon>Porticoccaceae</taxon>
        <taxon>Porticoccus</taxon>
    </lineage>
</organism>
<comment type="function">
    <text evidence="1">Involved in DNA recombination.</text>
</comment>